<evidence type="ECO:0000313" key="1">
    <source>
        <dbReference type="EMBL" id="KPI41878.1"/>
    </source>
</evidence>
<accession>A0A0N0NNS2</accession>
<dbReference type="GeneID" id="28737797"/>
<sequence length="224" mass="25230">MKQVAWQAIQAHWETIWMTHETLDDWELLASLQTVILYAILRATAAEEILDLDNDLIGVGGTSARDFDLSSLVAFSHVAQAIAWRVGGRRGMEATNTSHTTSWEKWIFEEARRRCVIVFRVLNLVYDLSDAVSCSGMPGFVIVPLQMPERLWMAQDAESWAVSFEEVWQERAIRGVDKGGRLMKLRMLEGEGRRMNEAVDSWAGWCVQNGMLGMLAASAALLLQ</sequence>
<proteinExistence type="predicted"/>
<name>A0A0N0NNS2_9EURO</name>
<dbReference type="STRING" id="1664694.A0A0N0NNS2"/>
<dbReference type="AlphaFoldDB" id="A0A0N0NNS2"/>
<reference evidence="1 2" key="1">
    <citation type="submission" date="2015-06" db="EMBL/GenBank/DDBJ databases">
        <title>Draft genome of the ant-associated black yeast Phialophora attae CBS 131958.</title>
        <authorList>
            <person name="Moreno L.F."/>
            <person name="Stielow B.J."/>
            <person name="de Hoog S."/>
            <person name="Vicente V.A."/>
            <person name="Weiss V.A."/>
            <person name="de Vries M."/>
            <person name="Cruz L.M."/>
            <person name="Souza E.M."/>
        </authorList>
    </citation>
    <scope>NUCLEOTIDE SEQUENCE [LARGE SCALE GENOMIC DNA]</scope>
    <source>
        <strain evidence="1 2">CBS 131958</strain>
    </source>
</reference>
<evidence type="ECO:0008006" key="3">
    <source>
        <dbReference type="Google" id="ProtNLM"/>
    </source>
</evidence>
<organism evidence="1 2">
    <name type="scientific">Cyphellophora attinorum</name>
    <dbReference type="NCBI Taxonomy" id="1664694"/>
    <lineage>
        <taxon>Eukaryota</taxon>
        <taxon>Fungi</taxon>
        <taxon>Dikarya</taxon>
        <taxon>Ascomycota</taxon>
        <taxon>Pezizomycotina</taxon>
        <taxon>Eurotiomycetes</taxon>
        <taxon>Chaetothyriomycetidae</taxon>
        <taxon>Chaetothyriales</taxon>
        <taxon>Cyphellophoraceae</taxon>
        <taxon>Cyphellophora</taxon>
    </lineage>
</organism>
<dbReference type="RefSeq" id="XP_018001841.1">
    <property type="nucleotide sequence ID" value="XM_018145917.1"/>
</dbReference>
<dbReference type="EMBL" id="LFJN01000008">
    <property type="protein sequence ID" value="KPI41878.1"/>
    <property type="molecule type" value="Genomic_DNA"/>
</dbReference>
<protein>
    <recommendedName>
        <fullName evidence="3">Transcription factor domain-containing protein</fullName>
    </recommendedName>
</protein>
<dbReference type="OrthoDB" id="5423818at2759"/>
<evidence type="ECO:0000313" key="2">
    <source>
        <dbReference type="Proteomes" id="UP000038010"/>
    </source>
</evidence>
<dbReference type="Proteomes" id="UP000038010">
    <property type="component" value="Unassembled WGS sequence"/>
</dbReference>
<keyword evidence="2" id="KW-1185">Reference proteome</keyword>
<gene>
    <name evidence="1" type="ORF">AB675_5684</name>
</gene>
<comment type="caution">
    <text evidence="1">The sequence shown here is derived from an EMBL/GenBank/DDBJ whole genome shotgun (WGS) entry which is preliminary data.</text>
</comment>
<dbReference type="VEuPathDB" id="FungiDB:AB675_5684"/>